<feature type="chain" id="PRO_5029810712" description="Angiopoietin-related protein 3" evidence="17">
    <location>
        <begin position="22"/>
        <end position="465"/>
    </location>
</feature>
<evidence type="ECO:0000256" key="14">
    <source>
        <dbReference type="ARBA" id="ARBA00069520"/>
    </source>
</evidence>
<dbReference type="InterPro" id="IPR050373">
    <property type="entry name" value="Fibrinogen_C-term_domain"/>
</dbReference>
<dbReference type="Gene3D" id="3.90.215.10">
    <property type="entry name" value="Gamma Fibrinogen, chain A, domain 1"/>
    <property type="match status" value="1"/>
</dbReference>
<dbReference type="InterPro" id="IPR014716">
    <property type="entry name" value="Fibrinogen_a/b/g_C_1"/>
</dbReference>
<dbReference type="CDD" id="cd00087">
    <property type="entry name" value="FReD"/>
    <property type="match status" value="1"/>
</dbReference>
<feature type="signal peptide" evidence="17">
    <location>
        <begin position="1"/>
        <end position="21"/>
    </location>
</feature>
<keyword evidence="11" id="KW-0325">Glycoprotein</keyword>
<evidence type="ECO:0000313" key="20">
    <source>
        <dbReference type="Proteomes" id="UP000536381"/>
    </source>
</evidence>
<feature type="non-terminal residue" evidence="19">
    <location>
        <position position="1"/>
    </location>
</feature>
<keyword evidence="6 17" id="KW-0732">Signal</keyword>
<evidence type="ECO:0000256" key="10">
    <source>
        <dbReference type="ARBA" id="ARBA00023157"/>
    </source>
</evidence>
<dbReference type="PANTHER" id="PTHR19143">
    <property type="entry name" value="FIBRINOGEN/TENASCIN/ANGIOPOEITIN"/>
    <property type="match status" value="1"/>
</dbReference>
<dbReference type="EMBL" id="VWYK01088352">
    <property type="protein sequence ID" value="NXR12854.1"/>
    <property type="molecule type" value="Genomic_DNA"/>
</dbReference>
<evidence type="ECO:0000256" key="1">
    <source>
        <dbReference type="ARBA" id="ARBA00004510"/>
    </source>
</evidence>
<proteinExistence type="predicted"/>
<dbReference type="GO" id="GO:0001525">
    <property type="term" value="P:angiogenesis"/>
    <property type="evidence" value="ECO:0007669"/>
    <property type="project" value="UniProtKB-KW"/>
</dbReference>
<feature type="coiled-coil region" evidence="16">
    <location>
        <begin position="88"/>
        <end position="147"/>
    </location>
</feature>
<dbReference type="Pfam" id="PF00147">
    <property type="entry name" value="Fibrinogen_C"/>
    <property type="match status" value="1"/>
</dbReference>
<dbReference type="GO" id="GO:0030027">
    <property type="term" value="C:lamellipodium"/>
    <property type="evidence" value="ECO:0007669"/>
    <property type="project" value="UniProtKB-SubCell"/>
</dbReference>
<evidence type="ECO:0000256" key="2">
    <source>
        <dbReference type="ARBA" id="ARBA00004613"/>
    </source>
</evidence>
<sequence length="465" mass="53791">ENMKIVLIFLFVAPLAPSARAEKDYSSFDSAVSPETKSRFAMLDDVRILANGLLQLGHGLKDFVHKTKGQMNDIFQKLYIFDRSFYELSLQTSEIKEEEEQLRQTTARLQINNEEIKNLSQEMNLKIEDLIQNKIQLQEKVWGLEDKVTKLAIIQPSMQETKEISSLKVFVEEQDNHIKQLLKIVEDQHVQLDRQHNQILELEDKLNHIELQELAETSFAGEQSEPEATPFPLRNTTARWYTPHGVTPDCTALYNSGVRSSGVYTIKPNGSEAFDVYCEMKFGSSWTVIQNRVDGSLDFNQTWDAYTNGFGDLNEEFWLGLDKTRSITKQGAYILRIELQDWRDNKRYVQYAFSLGGPETDYTLQLQRISGSIPNALPEQTELRFSTADHITDTTNDFNCPKNYLGGWWHSECEETNLNGKYVVPRSRGRVDRRKGLYWKPKKGRYYLLKSTKIMVHPTDLKSFE</sequence>
<dbReference type="SMART" id="SM00186">
    <property type="entry name" value="FBG"/>
    <property type="match status" value="1"/>
</dbReference>
<dbReference type="SUPFAM" id="SSF56496">
    <property type="entry name" value="Fibrinogen C-terminal domain-like"/>
    <property type="match status" value="1"/>
</dbReference>
<dbReference type="FunFam" id="3.90.215.10:FF:000008">
    <property type="entry name" value="Angiopoietin like 3"/>
    <property type="match status" value="1"/>
</dbReference>
<evidence type="ECO:0000256" key="11">
    <source>
        <dbReference type="ARBA" id="ARBA00023180"/>
    </source>
</evidence>
<dbReference type="OrthoDB" id="8866652at2759"/>
<keyword evidence="7" id="KW-0130">Cell adhesion</keyword>
<dbReference type="GO" id="GO:0070328">
    <property type="term" value="P:triglyceride homeostasis"/>
    <property type="evidence" value="ECO:0007669"/>
    <property type="project" value="UniProtKB-ARBA"/>
</dbReference>
<gene>
    <name evidence="19" type="primary">Angptl3</name>
    <name evidence="19" type="ORF">SEMFRA_R01430</name>
</gene>
<dbReference type="AlphaFoldDB" id="A0A7L2IMW6"/>
<keyword evidence="4" id="KW-0037">Angiogenesis</keyword>
<organism evidence="19 20">
    <name type="scientific">Semnornis frantzii</name>
    <dbReference type="NCBI Taxonomy" id="91796"/>
    <lineage>
        <taxon>Eukaryota</taxon>
        <taxon>Metazoa</taxon>
        <taxon>Chordata</taxon>
        <taxon>Craniata</taxon>
        <taxon>Vertebrata</taxon>
        <taxon>Euteleostomi</taxon>
        <taxon>Archelosauria</taxon>
        <taxon>Archosauria</taxon>
        <taxon>Dinosauria</taxon>
        <taxon>Saurischia</taxon>
        <taxon>Theropoda</taxon>
        <taxon>Coelurosauria</taxon>
        <taxon>Aves</taxon>
        <taxon>Neognathae</taxon>
        <taxon>Neoaves</taxon>
        <taxon>Telluraves</taxon>
        <taxon>Coraciimorphae</taxon>
        <taxon>Piciformes</taxon>
        <taxon>Ramphastidae</taxon>
        <taxon>Semnornis</taxon>
    </lineage>
</organism>
<keyword evidence="9" id="KW-0443">Lipid metabolism</keyword>
<reference evidence="19 20" key="1">
    <citation type="submission" date="2019-09" db="EMBL/GenBank/DDBJ databases">
        <title>Bird 10,000 Genomes (B10K) Project - Family phase.</title>
        <authorList>
            <person name="Zhang G."/>
        </authorList>
    </citation>
    <scope>NUCLEOTIDE SEQUENCE [LARGE SCALE GENOMIC DNA]</scope>
    <source>
        <strain evidence="19">B10K-DU-001-42</strain>
        <tissue evidence="19">Muscle</tissue>
    </source>
</reference>
<evidence type="ECO:0000256" key="9">
    <source>
        <dbReference type="ARBA" id="ARBA00023098"/>
    </source>
</evidence>
<comment type="caution">
    <text evidence="19">The sequence shown here is derived from an EMBL/GenBank/DDBJ whole genome shotgun (WGS) entry which is preliminary data.</text>
</comment>
<dbReference type="GO" id="GO:0090318">
    <property type="term" value="P:regulation of chylomicron remodeling"/>
    <property type="evidence" value="ECO:0007669"/>
    <property type="project" value="UniProtKB-ARBA"/>
</dbReference>
<feature type="domain" description="Fibrinogen C-terminal" evidence="18">
    <location>
        <begin position="241"/>
        <end position="460"/>
    </location>
</feature>
<dbReference type="GO" id="GO:0009395">
    <property type="term" value="P:phospholipid catabolic process"/>
    <property type="evidence" value="ECO:0007669"/>
    <property type="project" value="TreeGrafter"/>
</dbReference>
<keyword evidence="3" id="KW-0964">Secreted</keyword>
<evidence type="ECO:0000259" key="18">
    <source>
        <dbReference type="PROSITE" id="PS51406"/>
    </source>
</evidence>
<evidence type="ECO:0000256" key="17">
    <source>
        <dbReference type="SAM" id="SignalP"/>
    </source>
</evidence>
<dbReference type="PANTHER" id="PTHR19143:SF222">
    <property type="entry name" value="ANGIOPOIETIN-RELATED PROTEIN 3"/>
    <property type="match status" value="1"/>
</dbReference>
<evidence type="ECO:0000256" key="12">
    <source>
        <dbReference type="ARBA" id="ARBA00023273"/>
    </source>
</evidence>
<dbReference type="GO" id="GO:0009986">
    <property type="term" value="C:cell surface"/>
    <property type="evidence" value="ECO:0007669"/>
    <property type="project" value="UniProtKB-ARBA"/>
</dbReference>
<dbReference type="GO" id="GO:0010903">
    <property type="term" value="P:negative regulation of very-low-density lipoprotein particle remodeling"/>
    <property type="evidence" value="ECO:0007669"/>
    <property type="project" value="UniProtKB-ARBA"/>
</dbReference>
<keyword evidence="10" id="KW-1015">Disulfide bond</keyword>
<keyword evidence="8 16" id="KW-0175">Coiled coil</keyword>
<evidence type="ECO:0000256" key="16">
    <source>
        <dbReference type="SAM" id="Coils"/>
    </source>
</evidence>
<comment type="subunit">
    <text evidence="13">Interacts with ANGPTL8. Interacts with ITGB3.</text>
</comment>
<dbReference type="GO" id="GO:0042632">
    <property type="term" value="P:cholesterol homeostasis"/>
    <property type="evidence" value="ECO:0007669"/>
    <property type="project" value="UniProtKB-ARBA"/>
</dbReference>
<dbReference type="InterPro" id="IPR002181">
    <property type="entry name" value="Fibrinogen_a/b/g_C_dom"/>
</dbReference>
<evidence type="ECO:0000256" key="5">
    <source>
        <dbReference type="ARBA" id="ARBA00022674"/>
    </source>
</evidence>
<feature type="coiled-coil region" evidence="16">
    <location>
        <begin position="185"/>
        <end position="212"/>
    </location>
</feature>
<keyword evidence="20" id="KW-1185">Reference proteome</keyword>
<evidence type="ECO:0000256" key="6">
    <source>
        <dbReference type="ARBA" id="ARBA00022729"/>
    </source>
</evidence>
<dbReference type="InterPro" id="IPR036056">
    <property type="entry name" value="Fibrinogen-like_C"/>
</dbReference>
<dbReference type="GO" id="GO:0004859">
    <property type="term" value="F:phospholipase inhibitor activity"/>
    <property type="evidence" value="ECO:0007669"/>
    <property type="project" value="UniProtKB-ARBA"/>
</dbReference>
<accession>A0A7L2IMW6</accession>
<dbReference type="GO" id="GO:0007155">
    <property type="term" value="P:cell adhesion"/>
    <property type="evidence" value="ECO:0007669"/>
    <property type="project" value="UniProtKB-KW"/>
</dbReference>
<dbReference type="GO" id="GO:0008201">
    <property type="term" value="F:heparin binding"/>
    <property type="evidence" value="ECO:0007669"/>
    <property type="project" value="UniProtKB-KW"/>
</dbReference>
<dbReference type="GO" id="GO:0055091">
    <property type="term" value="P:phospholipid homeostasis"/>
    <property type="evidence" value="ECO:0007669"/>
    <property type="project" value="TreeGrafter"/>
</dbReference>
<dbReference type="GO" id="GO:0005615">
    <property type="term" value="C:extracellular space"/>
    <property type="evidence" value="ECO:0007669"/>
    <property type="project" value="TreeGrafter"/>
</dbReference>
<dbReference type="Proteomes" id="UP000536381">
    <property type="component" value="Unassembled WGS sequence"/>
</dbReference>
<evidence type="ECO:0000256" key="3">
    <source>
        <dbReference type="ARBA" id="ARBA00022525"/>
    </source>
</evidence>
<evidence type="ECO:0000256" key="4">
    <source>
        <dbReference type="ARBA" id="ARBA00022657"/>
    </source>
</evidence>
<comment type="subcellular location">
    <subcellularLocation>
        <location evidence="1">Cell projection</location>
        <location evidence="1">Lamellipodium</location>
    </subcellularLocation>
    <subcellularLocation>
        <location evidence="2">Secreted</location>
    </subcellularLocation>
</comment>
<keyword evidence="12" id="KW-0966">Cell projection</keyword>
<evidence type="ECO:0000256" key="7">
    <source>
        <dbReference type="ARBA" id="ARBA00022889"/>
    </source>
</evidence>
<evidence type="ECO:0000256" key="15">
    <source>
        <dbReference type="ARBA" id="ARBA00083172"/>
    </source>
</evidence>
<feature type="non-terminal residue" evidence="19">
    <location>
        <position position="465"/>
    </location>
</feature>
<protein>
    <recommendedName>
        <fullName evidence="14">Angiopoietin-related protein 3</fullName>
    </recommendedName>
    <alternativeName>
        <fullName evidence="15">Angiopoietin-like protein 3</fullName>
    </alternativeName>
</protein>
<evidence type="ECO:0000256" key="13">
    <source>
        <dbReference type="ARBA" id="ARBA00062950"/>
    </source>
</evidence>
<evidence type="ECO:0000256" key="8">
    <source>
        <dbReference type="ARBA" id="ARBA00023054"/>
    </source>
</evidence>
<evidence type="ECO:0000313" key="19">
    <source>
        <dbReference type="EMBL" id="NXR12854.1"/>
    </source>
</evidence>
<name>A0A7L2IMW6_9PICI</name>
<keyword evidence="5" id="KW-0358">Heparin-binding</keyword>
<dbReference type="PROSITE" id="PS51406">
    <property type="entry name" value="FIBRINOGEN_C_2"/>
    <property type="match status" value="1"/>
</dbReference>